<proteinExistence type="predicted"/>
<accession>A0AC35FN11</accession>
<organism evidence="1 2">
    <name type="scientific">Panagrolaimus sp. PS1159</name>
    <dbReference type="NCBI Taxonomy" id="55785"/>
    <lineage>
        <taxon>Eukaryota</taxon>
        <taxon>Metazoa</taxon>
        <taxon>Ecdysozoa</taxon>
        <taxon>Nematoda</taxon>
        <taxon>Chromadorea</taxon>
        <taxon>Rhabditida</taxon>
        <taxon>Tylenchina</taxon>
        <taxon>Panagrolaimomorpha</taxon>
        <taxon>Panagrolaimoidea</taxon>
        <taxon>Panagrolaimidae</taxon>
        <taxon>Panagrolaimus</taxon>
    </lineage>
</organism>
<reference evidence="2" key="1">
    <citation type="submission" date="2022-11" db="UniProtKB">
        <authorList>
            <consortium name="WormBaseParasite"/>
        </authorList>
    </citation>
    <scope>IDENTIFICATION</scope>
</reference>
<name>A0AC35FN11_9BILA</name>
<dbReference type="Proteomes" id="UP000887580">
    <property type="component" value="Unplaced"/>
</dbReference>
<sequence length="827" mass="96235">MNKSYGKHVKENVDSEEEEEEEGEEEEEYDEDNEEEKDDGTPVPTIIPKISSSKSKGIKRITPPRDDTPDVLADFCYDQTEKDDHPKLPKEKAFELKIPDSKTFYATPKYKNHVELDPIIGKFQSEPIQNYLLGAKCIFCRMIINPAPVVKCLECSYVNPYICIPCFRAGTEGGKHYRSHKYTLLDPKGPPIFNVIPGKRQFGIMEDVALLELLCETNQDNWDEKNLVFPDLTYEDALDRFEDLMMSDIGIHIRENDPLCALRRPISGEHAEKFRMNFTPDDVLKLKNTLPAAKTKFSDILEIAETLEADNDISQNSTAIFRPQSPKPGPSHYRNLSMKAEGSEDEDELFQQVLDTVYQNALKGKTERIKLQKPIVPNEIPFNPYKFCAYVREKNKFEKQKHQEEMTKTKEASENKKKSKKSLKKKLREPKRVRLSESDDEEDEMMETSDFTDIETPKRNQQTKRKTFKNPFYDFEKKRIAHSRYRRQLREADTHVKKFITSKLNSEGEEEENDNDSNVPEPLELTAKTRAHKRLDNLIETFHKNMGFQSEDDWGSDIDDQFANALDGFDRDYDEASRLHIRQVGNTINDKPIPPYKNQLIKQQLKNLNSKLFKKWKADFTITSDGVSKFEKVYPSTSEQISRDPTDGFYDIYEASYRPFTNQDGKEILTESDLDTVTYNQKRHDYDIENKNEAEFVLTSVTKRHEPIDFSNMVNMAKVNSYQRVLKERDAQSSFAREYGLLPTFMDYTKKVTYPIGHTPDIDAQFEEAGLTELKDKYRPLLRPIRQVVTKPMFNEYLHNLLRVEELKKRLAQLQDLQKSGETRVST</sequence>
<evidence type="ECO:0000313" key="2">
    <source>
        <dbReference type="WBParaSite" id="PS1159_v2.g18707.t1"/>
    </source>
</evidence>
<dbReference type="WBParaSite" id="PS1159_v2.g18707.t1">
    <property type="protein sequence ID" value="PS1159_v2.g18707.t1"/>
    <property type="gene ID" value="PS1159_v2.g18707"/>
</dbReference>
<evidence type="ECO:0000313" key="1">
    <source>
        <dbReference type="Proteomes" id="UP000887580"/>
    </source>
</evidence>
<protein>
    <submittedName>
        <fullName evidence="2">Uncharacterized protein</fullName>
    </submittedName>
</protein>